<sequence length="260" mass="29866">MWTCFGDGAKGRIVAKGNIKKKNLPYLNDVRYVEGLKVNLISVNQLCDQGYTINFSKDTCVVTDENKRVLMHGFRQADNGYHWIFNNSDVCNSTREDQTWLWHKKPGHVNLRCIGKAVKNEVVIEIPNIDSKRKFFCGDCQVGKKIKASHKSMKECSKNRVLELLHMNLIGLMQTASLGGKKYVFVVVNDFSRFTWIRFLKGKSNTAKVCMNLCLSLQREQGKNIVRIMSDHGKEFESEELNNFCKAEEIHYEYSTPLTP</sequence>
<dbReference type="Pfam" id="PF00665">
    <property type="entry name" value="rve"/>
    <property type="match status" value="1"/>
</dbReference>
<dbReference type="Gene3D" id="3.30.420.10">
    <property type="entry name" value="Ribonuclease H-like superfamily/Ribonuclease H"/>
    <property type="match status" value="1"/>
</dbReference>
<dbReference type="SUPFAM" id="SSF53098">
    <property type="entry name" value="Ribonuclease H-like"/>
    <property type="match status" value="1"/>
</dbReference>
<comment type="caution">
    <text evidence="3">The sequence shown here is derived from an EMBL/GenBank/DDBJ whole genome shotgun (WGS) entry which is preliminary data.</text>
</comment>
<feature type="domain" description="Integrase catalytic" evidence="1">
    <location>
        <begin position="154"/>
        <end position="260"/>
    </location>
</feature>
<evidence type="ECO:0000313" key="5">
    <source>
        <dbReference type="Proteomes" id="UP000321947"/>
    </source>
</evidence>
<evidence type="ECO:0000259" key="1">
    <source>
        <dbReference type="PROSITE" id="PS50994"/>
    </source>
</evidence>
<dbReference type="AlphaFoldDB" id="A0A5D3CBT9"/>
<accession>A0A5D3CBT9</accession>
<evidence type="ECO:0000313" key="4">
    <source>
        <dbReference type="Proteomes" id="UP000321393"/>
    </source>
</evidence>
<reference evidence="4 5" key="1">
    <citation type="submission" date="2019-08" db="EMBL/GenBank/DDBJ databases">
        <title>Draft genome sequences of two oriental melons (Cucumis melo L. var makuwa).</title>
        <authorList>
            <person name="Kwon S.-Y."/>
        </authorList>
    </citation>
    <scope>NUCLEOTIDE SEQUENCE [LARGE SCALE GENOMIC DNA]</scope>
    <source>
        <strain evidence="5">cv. Chang Bougi</strain>
        <strain evidence="4">cv. SW 3</strain>
        <tissue evidence="3">Leaf</tissue>
    </source>
</reference>
<dbReference type="EMBL" id="SSTE01005050">
    <property type="protein sequence ID" value="KAA0061231.1"/>
    <property type="molecule type" value="Genomic_DNA"/>
</dbReference>
<protein>
    <submittedName>
        <fullName evidence="3">Gag-pol polyprotein</fullName>
    </submittedName>
</protein>
<evidence type="ECO:0000313" key="3">
    <source>
        <dbReference type="EMBL" id="TYK08975.1"/>
    </source>
</evidence>
<dbReference type="PROSITE" id="PS50994">
    <property type="entry name" value="INTEGRASE"/>
    <property type="match status" value="1"/>
</dbReference>
<dbReference type="OrthoDB" id="1716327at2759"/>
<name>A0A5D3CBT9_CUCMM</name>
<dbReference type="InterPro" id="IPR039537">
    <property type="entry name" value="Retrotran_Ty1/copia-like"/>
</dbReference>
<dbReference type="PANTHER" id="PTHR42648">
    <property type="entry name" value="TRANSPOSASE, PUTATIVE-RELATED"/>
    <property type="match status" value="1"/>
</dbReference>
<dbReference type="PANTHER" id="PTHR42648:SF21">
    <property type="entry name" value="CYSTEINE-RICH RLK (RECEPTOR-LIKE PROTEIN KINASE) 8"/>
    <property type="match status" value="1"/>
</dbReference>
<dbReference type="InterPro" id="IPR036397">
    <property type="entry name" value="RNaseH_sf"/>
</dbReference>
<dbReference type="Proteomes" id="UP000321393">
    <property type="component" value="Unassembled WGS sequence"/>
</dbReference>
<dbReference type="EMBL" id="SSTD01012042">
    <property type="protein sequence ID" value="TYK08975.1"/>
    <property type="molecule type" value="Genomic_DNA"/>
</dbReference>
<evidence type="ECO:0000313" key="2">
    <source>
        <dbReference type="EMBL" id="KAA0061231.1"/>
    </source>
</evidence>
<dbReference type="Pfam" id="PF13976">
    <property type="entry name" value="gag_pre-integrs"/>
    <property type="match status" value="1"/>
</dbReference>
<gene>
    <name evidence="3" type="ORF">E5676_scaffold34552G00020</name>
    <name evidence="2" type="ORF">E6C27_scaffold455G00650</name>
</gene>
<dbReference type="GO" id="GO:0015074">
    <property type="term" value="P:DNA integration"/>
    <property type="evidence" value="ECO:0007669"/>
    <property type="project" value="InterPro"/>
</dbReference>
<dbReference type="InterPro" id="IPR012337">
    <property type="entry name" value="RNaseH-like_sf"/>
</dbReference>
<dbReference type="Proteomes" id="UP000321947">
    <property type="component" value="Unassembled WGS sequence"/>
</dbReference>
<dbReference type="GO" id="GO:0003676">
    <property type="term" value="F:nucleic acid binding"/>
    <property type="evidence" value="ECO:0007669"/>
    <property type="project" value="InterPro"/>
</dbReference>
<dbReference type="InterPro" id="IPR001584">
    <property type="entry name" value="Integrase_cat-core"/>
</dbReference>
<dbReference type="InterPro" id="IPR025724">
    <property type="entry name" value="GAG-pre-integrase_dom"/>
</dbReference>
<proteinExistence type="predicted"/>
<organism evidence="3 5">
    <name type="scientific">Cucumis melo var. makuwa</name>
    <name type="common">Oriental melon</name>
    <dbReference type="NCBI Taxonomy" id="1194695"/>
    <lineage>
        <taxon>Eukaryota</taxon>
        <taxon>Viridiplantae</taxon>
        <taxon>Streptophyta</taxon>
        <taxon>Embryophyta</taxon>
        <taxon>Tracheophyta</taxon>
        <taxon>Spermatophyta</taxon>
        <taxon>Magnoliopsida</taxon>
        <taxon>eudicotyledons</taxon>
        <taxon>Gunneridae</taxon>
        <taxon>Pentapetalae</taxon>
        <taxon>rosids</taxon>
        <taxon>fabids</taxon>
        <taxon>Cucurbitales</taxon>
        <taxon>Cucurbitaceae</taxon>
        <taxon>Benincaseae</taxon>
        <taxon>Cucumis</taxon>
    </lineage>
</organism>